<dbReference type="OrthoDB" id="3827359at2"/>
<feature type="compositionally biased region" description="Basic and acidic residues" evidence="1">
    <location>
        <begin position="113"/>
        <end position="123"/>
    </location>
</feature>
<evidence type="ECO:0000313" key="3">
    <source>
        <dbReference type="Proteomes" id="UP000199039"/>
    </source>
</evidence>
<protein>
    <submittedName>
        <fullName evidence="2">Uncharacterized protein</fullName>
    </submittedName>
</protein>
<keyword evidence="3" id="KW-1185">Reference proteome</keyword>
<sequence length="222" mass="23763">MRWEMLFADLEAQLEAARALDVHAVAADLTRAEAATIPLTDRLRGLRGTPVRAALVNGQDMEGEVREVFPEWVLLAAAGREVILPLRAVESWTGLGPDTAPPTASEVGTWLRPPREGPPRDGPPRGAADAAETAGGSAAAGPRPVPSMLGLGQALRRLSRDRAVVVVQTASREHHGRIDRVGRDHLDLQPDQGQDWGARRRASDRRIVIGTASIVLIGSSAR</sequence>
<dbReference type="Proteomes" id="UP000199039">
    <property type="component" value="Unassembled WGS sequence"/>
</dbReference>
<dbReference type="AlphaFoldDB" id="A0A1G6VS69"/>
<gene>
    <name evidence="2" type="ORF">SAMN05216410_3525</name>
</gene>
<dbReference type="EMBL" id="FMYH01000008">
    <property type="protein sequence ID" value="SDD56530.1"/>
    <property type="molecule type" value="Genomic_DNA"/>
</dbReference>
<evidence type="ECO:0000256" key="1">
    <source>
        <dbReference type="SAM" id="MobiDB-lite"/>
    </source>
</evidence>
<feature type="compositionally biased region" description="Low complexity" evidence="1">
    <location>
        <begin position="124"/>
        <end position="141"/>
    </location>
</feature>
<name>A0A1G6VS69_9MICO</name>
<proteinExistence type="predicted"/>
<dbReference type="STRING" id="1814289.SAMN05216410_3525"/>
<organism evidence="2 3">
    <name type="scientific">Sanguibacter gelidistatuariae</name>
    <dbReference type="NCBI Taxonomy" id="1814289"/>
    <lineage>
        <taxon>Bacteria</taxon>
        <taxon>Bacillati</taxon>
        <taxon>Actinomycetota</taxon>
        <taxon>Actinomycetes</taxon>
        <taxon>Micrococcales</taxon>
        <taxon>Sanguibacteraceae</taxon>
        <taxon>Sanguibacter</taxon>
    </lineage>
</organism>
<accession>A0A1G6VS69</accession>
<feature type="region of interest" description="Disordered" evidence="1">
    <location>
        <begin position="93"/>
        <end position="148"/>
    </location>
</feature>
<evidence type="ECO:0000313" key="2">
    <source>
        <dbReference type="EMBL" id="SDD56530.1"/>
    </source>
</evidence>
<reference evidence="2 3" key="1">
    <citation type="submission" date="2016-09" db="EMBL/GenBank/DDBJ databases">
        <authorList>
            <person name="Capua I."/>
            <person name="De Benedictis P."/>
            <person name="Joannis T."/>
            <person name="Lombin L.H."/>
            <person name="Cattoli G."/>
        </authorList>
    </citation>
    <scope>NUCLEOTIDE SEQUENCE [LARGE SCALE GENOMIC DNA]</scope>
    <source>
        <strain evidence="2 3">ISLP-3</strain>
    </source>
</reference>
<dbReference type="RefSeq" id="WP_093185829.1">
    <property type="nucleotide sequence ID" value="NZ_FMYH01000008.1"/>
</dbReference>